<proteinExistence type="predicted"/>
<comment type="caution">
    <text evidence="2">The sequence shown here is derived from an EMBL/GenBank/DDBJ whole genome shotgun (WGS) entry which is preliminary data.</text>
</comment>
<keyword evidence="1" id="KW-0812">Transmembrane</keyword>
<protein>
    <submittedName>
        <fullName evidence="2">Uncharacterized protein</fullName>
    </submittedName>
</protein>
<dbReference type="EMBL" id="CATQJA010002547">
    <property type="protein sequence ID" value="CAJ0571208.1"/>
    <property type="molecule type" value="Genomic_DNA"/>
</dbReference>
<reference evidence="2" key="1">
    <citation type="submission" date="2023-06" db="EMBL/GenBank/DDBJ databases">
        <authorList>
            <person name="Delattre M."/>
        </authorList>
    </citation>
    <scope>NUCLEOTIDE SEQUENCE</scope>
    <source>
        <strain evidence="2">AF72</strain>
    </source>
</reference>
<sequence length="121" mass="14115">MIHLFVEVSYHDVLAIVCTFVLGTLSVITNSIALRMIWKQEQLVLVVRLYLVAEQLSRLLMTICAFYNLPASFVRFDPDPDDWYLNFDERITDYEFNQDDPLYPEVASMIGHCSSPTRRYS</sequence>
<accession>A0AA36CLB8</accession>
<gene>
    <name evidence="2" type="ORF">MSPICULIGERA_LOCUS9627</name>
</gene>
<dbReference type="AlphaFoldDB" id="A0AA36CLB8"/>
<evidence type="ECO:0000313" key="2">
    <source>
        <dbReference type="EMBL" id="CAJ0571208.1"/>
    </source>
</evidence>
<keyword evidence="3" id="KW-1185">Reference proteome</keyword>
<feature type="non-terminal residue" evidence="2">
    <location>
        <position position="121"/>
    </location>
</feature>
<keyword evidence="1" id="KW-1133">Transmembrane helix</keyword>
<dbReference type="Proteomes" id="UP001177023">
    <property type="component" value="Unassembled WGS sequence"/>
</dbReference>
<keyword evidence="1" id="KW-0472">Membrane</keyword>
<name>A0AA36CLB8_9BILA</name>
<evidence type="ECO:0000313" key="3">
    <source>
        <dbReference type="Proteomes" id="UP001177023"/>
    </source>
</evidence>
<feature type="transmembrane region" description="Helical" evidence="1">
    <location>
        <begin position="13"/>
        <end position="38"/>
    </location>
</feature>
<evidence type="ECO:0000256" key="1">
    <source>
        <dbReference type="SAM" id="Phobius"/>
    </source>
</evidence>
<organism evidence="2 3">
    <name type="scientific">Mesorhabditis spiculigera</name>
    <dbReference type="NCBI Taxonomy" id="96644"/>
    <lineage>
        <taxon>Eukaryota</taxon>
        <taxon>Metazoa</taxon>
        <taxon>Ecdysozoa</taxon>
        <taxon>Nematoda</taxon>
        <taxon>Chromadorea</taxon>
        <taxon>Rhabditida</taxon>
        <taxon>Rhabditina</taxon>
        <taxon>Rhabditomorpha</taxon>
        <taxon>Rhabditoidea</taxon>
        <taxon>Rhabditidae</taxon>
        <taxon>Mesorhabditinae</taxon>
        <taxon>Mesorhabditis</taxon>
    </lineage>
</organism>